<dbReference type="SUPFAM" id="SSF50129">
    <property type="entry name" value="GroES-like"/>
    <property type="match status" value="1"/>
</dbReference>
<dbReference type="EMBL" id="CP027783">
    <property type="protein sequence ID" value="AYW47081.1"/>
    <property type="molecule type" value="Genomic_DNA"/>
</dbReference>
<dbReference type="Proteomes" id="UP000268310">
    <property type="component" value="Chromosome"/>
</dbReference>
<organism evidence="4 5">
    <name type="scientific">Tetragenococcus osmophilus</name>
    <dbReference type="NCBI Taxonomy" id="526944"/>
    <lineage>
        <taxon>Bacteria</taxon>
        <taxon>Bacillati</taxon>
        <taxon>Bacillota</taxon>
        <taxon>Bacilli</taxon>
        <taxon>Lactobacillales</taxon>
        <taxon>Enterococcaceae</taxon>
        <taxon>Tetragenococcus</taxon>
    </lineage>
</organism>
<dbReference type="SMART" id="SM00829">
    <property type="entry name" value="PKS_ER"/>
    <property type="match status" value="1"/>
</dbReference>
<proteinExistence type="predicted"/>
<keyword evidence="1" id="KW-0521">NADP</keyword>
<evidence type="ECO:0000313" key="5">
    <source>
        <dbReference type="Proteomes" id="UP000268310"/>
    </source>
</evidence>
<reference evidence="4 5" key="1">
    <citation type="journal article" date="2012" name="Int. J. Syst. Evol. Microbiol.">
        <title>Characterization of Tetragenococcus strains from sugar thick juice reveals a novel species, Tetragenococcus osmophilus sp. nov., and divides Tetragenococcus halophilus into two subspecies, T. halophilus subsp. halophilus subsp. nov. and T. halophilus subsp. flandriensis subsp. nov.</title>
        <authorList>
            <person name="Juste A."/>
            <person name="Van Trappen S."/>
            <person name="Verreth C."/>
            <person name="Cleenwerck I."/>
            <person name="De Vos P."/>
            <person name="Lievens B."/>
            <person name="Willems K.A."/>
        </authorList>
    </citation>
    <scope>NUCLEOTIDE SEQUENCE [LARGE SCALE GENOMIC DNA]</scope>
    <source>
        <strain evidence="4 5">JCM 31126</strain>
    </source>
</reference>
<dbReference type="InterPro" id="IPR013154">
    <property type="entry name" value="ADH-like_N"/>
</dbReference>
<keyword evidence="5" id="KW-1185">Reference proteome</keyword>
<dbReference type="InterPro" id="IPR020843">
    <property type="entry name" value="ER"/>
</dbReference>
<keyword evidence="2" id="KW-0560">Oxidoreductase</keyword>
<evidence type="ECO:0000313" key="4">
    <source>
        <dbReference type="EMBL" id="AYW47081.1"/>
    </source>
</evidence>
<accession>A0ABN5QWU3</accession>
<gene>
    <name evidence="4" type="ORF">C7K38_01060</name>
</gene>
<feature type="domain" description="Enoyl reductase (ER)" evidence="3">
    <location>
        <begin position="5"/>
        <end position="318"/>
    </location>
</feature>
<dbReference type="Gene3D" id="3.90.180.10">
    <property type="entry name" value="Medium-chain alcohol dehydrogenases, catalytic domain"/>
    <property type="match status" value="1"/>
</dbReference>
<dbReference type="Gene3D" id="3.40.50.720">
    <property type="entry name" value="NAD(P)-binding Rossmann-like Domain"/>
    <property type="match status" value="1"/>
</dbReference>
<protein>
    <submittedName>
        <fullName evidence="4">NADPH quinone oxidoreductase</fullName>
    </submittedName>
</protein>
<name>A0ABN5QWU3_9ENTE</name>
<dbReference type="Pfam" id="PF08240">
    <property type="entry name" value="ADH_N"/>
    <property type="match status" value="1"/>
</dbReference>
<dbReference type="Pfam" id="PF00107">
    <property type="entry name" value="ADH_zinc_N"/>
    <property type="match status" value="1"/>
</dbReference>
<evidence type="ECO:0000259" key="3">
    <source>
        <dbReference type="SMART" id="SM00829"/>
    </source>
</evidence>
<dbReference type="PANTHER" id="PTHR48106:SF18">
    <property type="entry name" value="QUINONE OXIDOREDUCTASE PIG3"/>
    <property type="match status" value="1"/>
</dbReference>
<dbReference type="InterPro" id="IPR013149">
    <property type="entry name" value="ADH-like_C"/>
</dbReference>
<dbReference type="InterPro" id="IPR011032">
    <property type="entry name" value="GroES-like_sf"/>
</dbReference>
<dbReference type="SUPFAM" id="SSF51735">
    <property type="entry name" value="NAD(P)-binding Rossmann-fold domains"/>
    <property type="match status" value="1"/>
</dbReference>
<evidence type="ECO:0000256" key="2">
    <source>
        <dbReference type="ARBA" id="ARBA00023002"/>
    </source>
</evidence>
<evidence type="ECO:0000256" key="1">
    <source>
        <dbReference type="ARBA" id="ARBA00022857"/>
    </source>
</evidence>
<dbReference type="PANTHER" id="PTHR48106">
    <property type="entry name" value="QUINONE OXIDOREDUCTASE PIG3-RELATED"/>
    <property type="match status" value="1"/>
</dbReference>
<sequence length="321" mass="34295">MKGRGRMKAVTITENNEIEVKQREAPHANVGEVLVKIHAAGMNNADVMQKLGGYPAPVDAPADIPGLEFAGEVVEMGPQTERFSLGDHVMGLVSGGAQAEIIAVNERFLMPKPDSLSWEEAGSFPEAFITAHDALTTKGNLRPGERVLITGAAGAVGVAAIQIAKVIGAEVVASVRNSETREKTKKIGADEAIAPDEMQNYGPYDLIIELIGAADFAANIDALSYGGRIVCIGFMSGAEANVDISKFAFKQAVVYGSSLRKRPKEGKAMAIRAVEKEILPFVEKKEVAVPLHATYALDDGKKAYDEYNQKGKFGQIVLVNE</sequence>
<dbReference type="InterPro" id="IPR036291">
    <property type="entry name" value="NAD(P)-bd_dom_sf"/>
</dbReference>